<accession>A0A7J9C1C6</accession>
<proteinExistence type="predicted"/>
<name>A0A7J9C1C6_GOSGO</name>
<evidence type="ECO:0000313" key="2">
    <source>
        <dbReference type="EMBL" id="MBA0742252.1"/>
    </source>
</evidence>
<comment type="caution">
    <text evidence="2">The sequence shown here is derived from an EMBL/GenBank/DDBJ whole genome shotgun (WGS) entry which is preliminary data.</text>
</comment>
<feature type="region of interest" description="Disordered" evidence="1">
    <location>
        <begin position="1"/>
        <end position="25"/>
    </location>
</feature>
<dbReference type="EMBL" id="JABEZY010000007">
    <property type="protein sequence ID" value="MBA0742252.1"/>
    <property type="molecule type" value="Genomic_DNA"/>
</dbReference>
<sequence length="25" mass="2888">MEDDTGISSSTNIRRIHQALKKMKQ</sequence>
<gene>
    <name evidence="2" type="ORF">Gogos_015329</name>
</gene>
<dbReference type="AlphaFoldDB" id="A0A7J9C1C6"/>
<evidence type="ECO:0000256" key="1">
    <source>
        <dbReference type="SAM" id="MobiDB-lite"/>
    </source>
</evidence>
<feature type="compositionally biased region" description="Polar residues" evidence="1">
    <location>
        <begin position="1"/>
        <end position="13"/>
    </location>
</feature>
<dbReference type="Proteomes" id="UP000593579">
    <property type="component" value="Unassembled WGS sequence"/>
</dbReference>
<reference evidence="2 3" key="1">
    <citation type="journal article" date="2019" name="Genome Biol. Evol.">
        <title>Insights into the evolution of the New World diploid cottons (Gossypium, subgenus Houzingenia) based on genome sequencing.</title>
        <authorList>
            <person name="Grover C.E."/>
            <person name="Arick M.A. 2nd"/>
            <person name="Thrash A."/>
            <person name="Conover J.L."/>
            <person name="Sanders W.S."/>
            <person name="Peterson D.G."/>
            <person name="Frelichowski J.E."/>
            <person name="Scheffler J.A."/>
            <person name="Scheffler B.E."/>
            <person name="Wendel J.F."/>
        </authorList>
    </citation>
    <scope>NUCLEOTIDE SEQUENCE [LARGE SCALE GENOMIC DNA]</scope>
    <source>
        <strain evidence="2">5</strain>
        <tissue evidence="2">Leaf</tissue>
    </source>
</reference>
<protein>
    <submittedName>
        <fullName evidence="2">Uncharacterized protein</fullName>
    </submittedName>
</protein>
<organism evidence="2 3">
    <name type="scientific">Gossypium gossypioides</name>
    <name type="common">Mexican cotton</name>
    <name type="synonym">Selera gossypioides</name>
    <dbReference type="NCBI Taxonomy" id="34282"/>
    <lineage>
        <taxon>Eukaryota</taxon>
        <taxon>Viridiplantae</taxon>
        <taxon>Streptophyta</taxon>
        <taxon>Embryophyta</taxon>
        <taxon>Tracheophyta</taxon>
        <taxon>Spermatophyta</taxon>
        <taxon>Magnoliopsida</taxon>
        <taxon>eudicotyledons</taxon>
        <taxon>Gunneridae</taxon>
        <taxon>Pentapetalae</taxon>
        <taxon>rosids</taxon>
        <taxon>malvids</taxon>
        <taxon>Malvales</taxon>
        <taxon>Malvaceae</taxon>
        <taxon>Malvoideae</taxon>
        <taxon>Gossypium</taxon>
    </lineage>
</organism>
<keyword evidence="3" id="KW-1185">Reference proteome</keyword>
<evidence type="ECO:0000313" key="3">
    <source>
        <dbReference type="Proteomes" id="UP000593579"/>
    </source>
</evidence>
<feature type="compositionally biased region" description="Basic residues" evidence="1">
    <location>
        <begin position="14"/>
        <end position="25"/>
    </location>
</feature>